<dbReference type="Proteomes" id="UP000054166">
    <property type="component" value="Unassembled WGS sequence"/>
</dbReference>
<protein>
    <submittedName>
        <fullName evidence="3">Uncharacterized protein</fullName>
    </submittedName>
</protein>
<dbReference type="AlphaFoldDB" id="A0A0C3ESB2"/>
<accession>A0A0C3ESB2</accession>
<organism evidence="3 4">
    <name type="scientific">Piloderma croceum (strain F 1598)</name>
    <dbReference type="NCBI Taxonomy" id="765440"/>
    <lineage>
        <taxon>Eukaryota</taxon>
        <taxon>Fungi</taxon>
        <taxon>Dikarya</taxon>
        <taxon>Basidiomycota</taxon>
        <taxon>Agaricomycotina</taxon>
        <taxon>Agaricomycetes</taxon>
        <taxon>Agaricomycetidae</taxon>
        <taxon>Atheliales</taxon>
        <taxon>Atheliaceae</taxon>
        <taxon>Piloderma</taxon>
    </lineage>
</organism>
<sequence>MVKIQDLSRQLGYPDKKGAMKSGRSKHGVSVFVIVLVPTFIVLCYTSMTTLFFAWILSILGTDESRMKTASAMNGAMG</sequence>
<dbReference type="EMBL" id="KN833046">
    <property type="protein sequence ID" value="KIM75455.1"/>
    <property type="molecule type" value="Genomic_DNA"/>
</dbReference>
<dbReference type="InParanoid" id="A0A0C3ESB2"/>
<reference evidence="3 4" key="1">
    <citation type="submission" date="2014-04" db="EMBL/GenBank/DDBJ databases">
        <authorList>
            <consortium name="DOE Joint Genome Institute"/>
            <person name="Kuo A."/>
            <person name="Tarkka M."/>
            <person name="Buscot F."/>
            <person name="Kohler A."/>
            <person name="Nagy L.G."/>
            <person name="Floudas D."/>
            <person name="Copeland A."/>
            <person name="Barry K.W."/>
            <person name="Cichocki N."/>
            <person name="Veneault-Fourrey C."/>
            <person name="LaButti K."/>
            <person name="Lindquist E.A."/>
            <person name="Lipzen A."/>
            <person name="Lundell T."/>
            <person name="Morin E."/>
            <person name="Murat C."/>
            <person name="Sun H."/>
            <person name="Tunlid A."/>
            <person name="Henrissat B."/>
            <person name="Grigoriev I.V."/>
            <person name="Hibbett D.S."/>
            <person name="Martin F."/>
            <person name="Nordberg H.P."/>
            <person name="Cantor M.N."/>
            <person name="Hua S.X."/>
        </authorList>
    </citation>
    <scope>NUCLEOTIDE SEQUENCE [LARGE SCALE GENOMIC DNA]</scope>
    <source>
        <strain evidence="3 4">F 1598</strain>
    </source>
</reference>
<reference evidence="4" key="2">
    <citation type="submission" date="2015-01" db="EMBL/GenBank/DDBJ databases">
        <title>Evolutionary Origins and Diversification of the Mycorrhizal Mutualists.</title>
        <authorList>
            <consortium name="DOE Joint Genome Institute"/>
            <consortium name="Mycorrhizal Genomics Consortium"/>
            <person name="Kohler A."/>
            <person name="Kuo A."/>
            <person name="Nagy L.G."/>
            <person name="Floudas D."/>
            <person name="Copeland A."/>
            <person name="Barry K.W."/>
            <person name="Cichocki N."/>
            <person name="Veneault-Fourrey C."/>
            <person name="LaButti K."/>
            <person name="Lindquist E.A."/>
            <person name="Lipzen A."/>
            <person name="Lundell T."/>
            <person name="Morin E."/>
            <person name="Murat C."/>
            <person name="Riley R."/>
            <person name="Ohm R."/>
            <person name="Sun H."/>
            <person name="Tunlid A."/>
            <person name="Henrissat B."/>
            <person name="Grigoriev I.V."/>
            <person name="Hibbett D.S."/>
            <person name="Martin F."/>
        </authorList>
    </citation>
    <scope>NUCLEOTIDE SEQUENCE [LARGE SCALE GENOMIC DNA]</scope>
    <source>
        <strain evidence="4">F 1598</strain>
    </source>
</reference>
<dbReference type="HOGENOM" id="CLU_2622892_0_0_1"/>
<proteinExistence type="predicted"/>
<evidence type="ECO:0000313" key="3">
    <source>
        <dbReference type="EMBL" id="KIM75455.1"/>
    </source>
</evidence>
<keyword evidence="2" id="KW-0812">Transmembrane</keyword>
<keyword evidence="2" id="KW-1133">Transmembrane helix</keyword>
<feature type="region of interest" description="Disordered" evidence="1">
    <location>
        <begin position="1"/>
        <end position="25"/>
    </location>
</feature>
<evidence type="ECO:0000313" key="4">
    <source>
        <dbReference type="Proteomes" id="UP000054166"/>
    </source>
</evidence>
<name>A0A0C3ESB2_PILCF</name>
<gene>
    <name evidence="3" type="ORF">PILCRDRAFT_827160</name>
</gene>
<keyword evidence="4" id="KW-1185">Reference proteome</keyword>
<evidence type="ECO:0000256" key="1">
    <source>
        <dbReference type="SAM" id="MobiDB-lite"/>
    </source>
</evidence>
<evidence type="ECO:0000256" key="2">
    <source>
        <dbReference type="SAM" id="Phobius"/>
    </source>
</evidence>
<feature type="transmembrane region" description="Helical" evidence="2">
    <location>
        <begin position="29"/>
        <end position="57"/>
    </location>
</feature>
<keyword evidence="2" id="KW-0472">Membrane</keyword>